<dbReference type="InterPro" id="IPR032710">
    <property type="entry name" value="NTF2-like_dom_sf"/>
</dbReference>
<dbReference type="RefSeq" id="WP_127613222.1">
    <property type="nucleotide sequence ID" value="NZ_RXOL01000006.1"/>
</dbReference>
<evidence type="ECO:0000313" key="2">
    <source>
        <dbReference type="EMBL" id="RVQ65711.1"/>
    </source>
</evidence>
<dbReference type="InterPro" id="IPR037401">
    <property type="entry name" value="SnoaL-like"/>
</dbReference>
<dbReference type="Proteomes" id="UP000283003">
    <property type="component" value="Unassembled WGS sequence"/>
</dbReference>
<evidence type="ECO:0000259" key="1">
    <source>
        <dbReference type="Pfam" id="PF13577"/>
    </source>
</evidence>
<dbReference type="Gene3D" id="3.10.450.50">
    <property type="match status" value="1"/>
</dbReference>
<dbReference type="SUPFAM" id="SSF54427">
    <property type="entry name" value="NTF2-like"/>
    <property type="match status" value="1"/>
</dbReference>
<dbReference type="AlphaFoldDB" id="A0A437GVC2"/>
<dbReference type="EMBL" id="RXOL01000006">
    <property type="protein sequence ID" value="RVQ65711.1"/>
    <property type="molecule type" value="Genomic_DNA"/>
</dbReference>
<keyword evidence="3" id="KW-1185">Reference proteome</keyword>
<sequence length="179" mass="19650">MEDRIAALEARLSELEDERAIAKVLADYSLALDWLDEKTLDRVFWDDADIDYGFFKGTGAEFKPILMAFESGLGRRWHFTSQLRTEIAGNEARATGYNLSLAIAAVESGDPGGLSGFFGFYNDRLSKRDGRWAISARKHILVAGTHWDDIAITGDLSALNTIGATGQHHPDFASVPISG</sequence>
<evidence type="ECO:0000313" key="3">
    <source>
        <dbReference type="Proteomes" id="UP000283003"/>
    </source>
</evidence>
<dbReference type="Pfam" id="PF13577">
    <property type="entry name" value="SnoaL_4"/>
    <property type="match status" value="1"/>
</dbReference>
<organism evidence="2 3">
    <name type="scientific">Croceicoccus ponticola</name>
    <dbReference type="NCBI Taxonomy" id="2217664"/>
    <lineage>
        <taxon>Bacteria</taxon>
        <taxon>Pseudomonadati</taxon>
        <taxon>Pseudomonadota</taxon>
        <taxon>Alphaproteobacteria</taxon>
        <taxon>Sphingomonadales</taxon>
        <taxon>Erythrobacteraceae</taxon>
        <taxon>Croceicoccus</taxon>
    </lineage>
</organism>
<protein>
    <submittedName>
        <fullName evidence="2">Nuclear transport factor 2 family protein</fullName>
    </submittedName>
</protein>
<accession>A0A437GVC2</accession>
<feature type="domain" description="SnoaL-like" evidence="1">
    <location>
        <begin position="14"/>
        <end position="138"/>
    </location>
</feature>
<name>A0A437GVC2_9SPHN</name>
<reference evidence="2 3" key="1">
    <citation type="submission" date="2018-12" db="EMBL/GenBank/DDBJ databases">
        <title>Croceicoccus ponticola sp. nov., a lipolytic bacterium isolated from seawater.</title>
        <authorList>
            <person name="Yoon J.-H."/>
        </authorList>
    </citation>
    <scope>NUCLEOTIDE SEQUENCE [LARGE SCALE GENOMIC DNA]</scope>
    <source>
        <strain evidence="2 3">GM-16</strain>
    </source>
</reference>
<proteinExistence type="predicted"/>
<dbReference type="OrthoDB" id="7425929at2"/>
<gene>
    <name evidence="2" type="ORF">EKN06_12310</name>
</gene>
<comment type="caution">
    <text evidence="2">The sequence shown here is derived from an EMBL/GenBank/DDBJ whole genome shotgun (WGS) entry which is preliminary data.</text>
</comment>